<dbReference type="OrthoDB" id="5870228at2759"/>
<evidence type="ECO:0000313" key="3">
    <source>
        <dbReference type="WBParaSite" id="HCON_00075690-00001"/>
    </source>
</evidence>
<feature type="chain" id="PRO_5029830566" evidence="1">
    <location>
        <begin position="25"/>
        <end position="89"/>
    </location>
</feature>
<reference evidence="3" key="1">
    <citation type="submission" date="2020-12" db="UniProtKB">
        <authorList>
            <consortium name="WormBaseParasite"/>
        </authorList>
    </citation>
    <scope>IDENTIFICATION</scope>
    <source>
        <strain evidence="3">MHco3</strain>
    </source>
</reference>
<feature type="signal peptide" evidence="1">
    <location>
        <begin position="1"/>
        <end position="24"/>
    </location>
</feature>
<sequence length="89" mass="9923">FRVPRMLWITFLSMSMMMLLRVESRGDMDYGQISSPGVCNILCQQGTKCALIEPNNCYGCTPQAQCVQQGKNVTLHACSPVRPPTDAPW</sequence>
<evidence type="ECO:0000256" key="1">
    <source>
        <dbReference type="SAM" id="SignalP"/>
    </source>
</evidence>
<protein>
    <submittedName>
        <fullName evidence="3">Secreted protein</fullName>
    </submittedName>
</protein>
<keyword evidence="1" id="KW-0732">Signal</keyword>
<dbReference type="WBParaSite" id="HCON_00075690-00001">
    <property type="protein sequence ID" value="HCON_00075690-00001"/>
    <property type="gene ID" value="HCON_00075690"/>
</dbReference>
<evidence type="ECO:0000313" key="2">
    <source>
        <dbReference type="Proteomes" id="UP000025227"/>
    </source>
</evidence>
<proteinExistence type="predicted"/>
<organism evidence="2 3">
    <name type="scientific">Haemonchus contortus</name>
    <name type="common">Barber pole worm</name>
    <dbReference type="NCBI Taxonomy" id="6289"/>
    <lineage>
        <taxon>Eukaryota</taxon>
        <taxon>Metazoa</taxon>
        <taxon>Ecdysozoa</taxon>
        <taxon>Nematoda</taxon>
        <taxon>Chromadorea</taxon>
        <taxon>Rhabditida</taxon>
        <taxon>Rhabditina</taxon>
        <taxon>Rhabditomorpha</taxon>
        <taxon>Strongyloidea</taxon>
        <taxon>Trichostrongylidae</taxon>
        <taxon>Haemonchus</taxon>
    </lineage>
</organism>
<dbReference type="Proteomes" id="UP000025227">
    <property type="component" value="Unplaced"/>
</dbReference>
<name>A0A7I5E8X7_HAECO</name>
<accession>A0A7I5E8X7</accession>
<keyword evidence="2" id="KW-1185">Reference proteome</keyword>
<dbReference type="AlphaFoldDB" id="A0A7I5E8X7"/>